<evidence type="ECO:0000313" key="1">
    <source>
        <dbReference type="EMBL" id="VIO64109.1"/>
    </source>
</evidence>
<dbReference type="Gene3D" id="1.20.58.340">
    <property type="entry name" value="Magnesium transport protein CorA, transmembrane region"/>
    <property type="match status" value="1"/>
</dbReference>
<sequence length="547" mass="63172">MSSTEIPDHDTFWGDTNDVMKIQTRAYAHRVSEALNGGFLLRQYWHPWRQDIPYKIRCTIKVHEFMGDHHGIKVFDDPKEMLLYYENSSKNEEPKQTNRRLFIVEDLHPRLMEILGVLLDIPPEFFLAHCEEFPSLSVSNPSGTALGSSSYWKVPVPRRYDLPRSCCQPPPDGQYYAKLGNFNRGETPLGKGIQWVGLTSIVSYWGKPYGKDSWTSVVLIDPHRCKLESKWAPTISLDLVDCNGLRDITREFRLGSSFDKIVQSHKQRIYDATVDAYDNHKVNTTKDPFSSTIFVRNIVRSIWEEFVYRQITDVHDVQINDEQNQYKKRGSKSSRDYHDAPSYEKYHGLMVKRQKIREKKRDLQNIMWNFQCKIRPEGRKDGSESATPEEKENEVMAQREHQAWAFLEERLEAAETTLGNHLEMFAQRSALVQAEAANRMARSSGQLTKIATVIVPCSFVASIFSMGGKFEAGESLFFVYWTISVPMTLVLLAWVLAKDEDSIDFFKQTLSPFLRKRDQTQGGNGTRRRWGWFKAGSREKGHESGTP</sequence>
<dbReference type="OMA" id="VPCTFVA"/>
<dbReference type="AlphaFoldDB" id="A0A2H3HHE7"/>
<dbReference type="EMBL" id="CAAKMV010000196">
    <property type="protein sequence ID" value="VIO64109.1"/>
    <property type="molecule type" value="Genomic_DNA"/>
</dbReference>
<reference evidence="1" key="1">
    <citation type="submission" date="2019-04" db="EMBL/GenBank/DDBJ databases">
        <authorList>
            <person name="Melise S."/>
            <person name="Noan J."/>
            <person name="Okalmin O."/>
        </authorList>
    </citation>
    <scope>NUCLEOTIDE SEQUENCE</scope>
    <source>
        <strain evidence="1">FN9</strain>
    </source>
</reference>
<accession>A0A2H3HHE7</accession>
<organism evidence="1">
    <name type="scientific">Gibberella zeae</name>
    <name type="common">Wheat head blight fungus</name>
    <name type="synonym">Fusarium graminearum</name>
    <dbReference type="NCBI Taxonomy" id="5518"/>
    <lineage>
        <taxon>Eukaryota</taxon>
        <taxon>Fungi</taxon>
        <taxon>Dikarya</taxon>
        <taxon>Ascomycota</taxon>
        <taxon>Pezizomycotina</taxon>
        <taxon>Sordariomycetes</taxon>
        <taxon>Hypocreomycetidae</taxon>
        <taxon>Hypocreales</taxon>
        <taxon>Nectriaceae</taxon>
        <taxon>Fusarium</taxon>
    </lineage>
</organism>
<protein>
    <submittedName>
        <fullName evidence="1">Uncharacterized protein</fullName>
    </submittedName>
</protein>
<gene>
    <name evidence="1" type="ORF">FUG_LOCUS562254</name>
</gene>
<proteinExistence type="predicted"/>
<name>A0A2H3HHE7_GIBZA</name>